<gene>
    <name evidence="3" type="ORF">JIN83_10800</name>
</gene>
<evidence type="ECO:0000256" key="2">
    <source>
        <dbReference type="SAM" id="Phobius"/>
    </source>
</evidence>
<evidence type="ECO:0008006" key="5">
    <source>
        <dbReference type="Google" id="ProtNLM"/>
    </source>
</evidence>
<evidence type="ECO:0000313" key="3">
    <source>
        <dbReference type="EMBL" id="MBK1855450.1"/>
    </source>
</evidence>
<feature type="region of interest" description="Disordered" evidence="1">
    <location>
        <begin position="65"/>
        <end position="99"/>
    </location>
</feature>
<accession>A0AAE2VCB1</accession>
<dbReference type="EMBL" id="JAENIG010000006">
    <property type="protein sequence ID" value="MBK1855450.1"/>
    <property type="molecule type" value="Genomic_DNA"/>
</dbReference>
<comment type="caution">
    <text evidence="3">The sequence shown here is derived from an EMBL/GenBank/DDBJ whole genome shotgun (WGS) entry which is preliminary data.</text>
</comment>
<keyword evidence="2" id="KW-0812">Transmembrane</keyword>
<proteinExistence type="predicted"/>
<evidence type="ECO:0000256" key="1">
    <source>
        <dbReference type="SAM" id="MobiDB-lite"/>
    </source>
</evidence>
<keyword evidence="2" id="KW-1133">Transmembrane helix</keyword>
<keyword evidence="2" id="KW-0472">Membrane</keyword>
<dbReference type="Proteomes" id="UP000634206">
    <property type="component" value="Unassembled WGS sequence"/>
</dbReference>
<dbReference type="RefSeq" id="WP_309490062.1">
    <property type="nucleotide sequence ID" value="NZ_JAENIG010000006.1"/>
</dbReference>
<keyword evidence="4" id="KW-1185">Reference proteome</keyword>
<sequence>MSNHSFHHHDTPSLSLMKGAVGIFVVFTCPFLLWFAFMLASPPETSEFDHNDCSEVQSEQIDTVDEDGTNLNKPLPVPINAPPMEVNNSTAIHYDDSDH</sequence>
<name>A0AAE2VCB1_9BACT</name>
<feature type="transmembrane region" description="Helical" evidence="2">
    <location>
        <begin position="20"/>
        <end position="40"/>
    </location>
</feature>
<evidence type="ECO:0000313" key="4">
    <source>
        <dbReference type="Proteomes" id="UP000634206"/>
    </source>
</evidence>
<reference evidence="3" key="1">
    <citation type="submission" date="2021-01" db="EMBL/GenBank/DDBJ databases">
        <title>Modified the classification status of verrucomicrobia.</title>
        <authorList>
            <person name="Feng X."/>
        </authorList>
    </citation>
    <scope>NUCLEOTIDE SEQUENCE</scope>
    <source>
        <strain evidence="3">5K15</strain>
    </source>
</reference>
<protein>
    <recommendedName>
        <fullName evidence="5">Transmembrane protein</fullName>
    </recommendedName>
</protein>
<organism evidence="3 4">
    <name type="scientific">Oceaniferula flava</name>
    <dbReference type="NCBI Taxonomy" id="2800421"/>
    <lineage>
        <taxon>Bacteria</taxon>
        <taxon>Pseudomonadati</taxon>
        <taxon>Verrucomicrobiota</taxon>
        <taxon>Verrucomicrobiia</taxon>
        <taxon>Verrucomicrobiales</taxon>
        <taxon>Verrucomicrobiaceae</taxon>
        <taxon>Oceaniferula</taxon>
    </lineage>
</organism>
<dbReference type="AlphaFoldDB" id="A0AAE2VCB1"/>